<gene>
    <name evidence="1" type="primary">NUDT20_2</name>
    <name evidence="1" type="ORF">CFP56_015067</name>
</gene>
<dbReference type="Proteomes" id="UP000237347">
    <property type="component" value="Unassembled WGS sequence"/>
</dbReference>
<sequence length="119" mass="13567">MDSLSLTNEIINRAIPVGTVSYMDIDGYRYKRDVLFCYDLKLPASFRPENQGRPIQALLLQLLLSVPKDSSCHGEVDSFKLIPVTHVANVIQRTQFFKPNCSLVIIDFLFRHGYFSIVS</sequence>
<name>A0AAW0KQ89_QUESU</name>
<dbReference type="GO" id="GO:0016787">
    <property type="term" value="F:hydrolase activity"/>
    <property type="evidence" value="ECO:0007669"/>
    <property type="project" value="UniProtKB-KW"/>
</dbReference>
<reference evidence="1 2" key="1">
    <citation type="journal article" date="2018" name="Sci. Data">
        <title>The draft genome sequence of cork oak.</title>
        <authorList>
            <person name="Ramos A.M."/>
            <person name="Usie A."/>
            <person name="Barbosa P."/>
            <person name="Barros P.M."/>
            <person name="Capote T."/>
            <person name="Chaves I."/>
            <person name="Simoes F."/>
            <person name="Abreu I."/>
            <person name="Carrasquinho I."/>
            <person name="Faro C."/>
            <person name="Guimaraes J.B."/>
            <person name="Mendonca D."/>
            <person name="Nobrega F."/>
            <person name="Rodrigues L."/>
            <person name="Saibo N.J.M."/>
            <person name="Varela M.C."/>
            <person name="Egas C."/>
            <person name="Matos J."/>
            <person name="Miguel C.M."/>
            <person name="Oliveira M.M."/>
            <person name="Ricardo C.P."/>
            <person name="Goncalves S."/>
        </authorList>
    </citation>
    <scope>NUCLEOTIDE SEQUENCE [LARGE SCALE GENOMIC DNA]</scope>
    <source>
        <strain evidence="2">cv. HL8</strain>
    </source>
</reference>
<organism evidence="1 2">
    <name type="scientific">Quercus suber</name>
    <name type="common">Cork oak</name>
    <dbReference type="NCBI Taxonomy" id="58331"/>
    <lineage>
        <taxon>Eukaryota</taxon>
        <taxon>Viridiplantae</taxon>
        <taxon>Streptophyta</taxon>
        <taxon>Embryophyta</taxon>
        <taxon>Tracheophyta</taxon>
        <taxon>Spermatophyta</taxon>
        <taxon>Magnoliopsida</taxon>
        <taxon>eudicotyledons</taxon>
        <taxon>Gunneridae</taxon>
        <taxon>Pentapetalae</taxon>
        <taxon>rosids</taxon>
        <taxon>fabids</taxon>
        <taxon>Fagales</taxon>
        <taxon>Fagaceae</taxon>
        <taxon>Quercus</taxon>
    </lineage>
</organism>
<evidence type="ECO:0000313" key="1">
    <source>
        <dbReference type="EMBL" id="KAK7841698.1"/>
    </source>
</evidence>
<comment type="caution">
    <text evidence="1">The sequence shown here is derived from an EMBL/GenBank/DDBJ whole genome shotgun (WGS) entry which is preliminary data.</text>
</comment>
<dbReference type="Gene3D" id="3.90.79.10">
    <property type="entry name" value="Nucleoside Triphosphate Pyrophosphohydrolase"/>
    <property type="match status" value="1"/>
</dbReference>
<keyword evidence="1" id="KW-0378">Hydrolase</keyword>
<proteinExistence type="predicted"/>
<accession>A0AAW0KQ89</accession>
<dbReference type="AlphaFoldDB" id="A0AAW0KQ89"/>
<protein>
    <submittedName>
        <fullName evidence="1">Nudix hydrolase 20</fullName>
    </submittedName>
</protein>
<evidence type="ECO:0000313" key="2">
    <source>
        <dbReference type="Proteomes" id="UP000237347"/>
    </source>
</evidence>
<keyword evidence="2" id="KW-1185">Reference proteome</keyword>
<dbReference type="EMBL" id="PKMF04000236">
    <property type="protein sequence ID" value="KAK7841698.1"/>
    <property type="molecule type" value="Genomic_DNA"/>
</dbReference>